<dbReference type="EMBL" id="JALLPJ020001290">
    <property type="protein sequence ID" value="KAL3771287.1"/>
    <property type="molecule type" value="Genomic_DNA"/>
</dbReference>
<comment type="caution">
    <text evidence="1">The sequence shown here is derived from an EMBL/GenBank/DDBJ whole genome shotgun (WGS) entry which is preliminary data.</text>
</comment>
<protein>
    <recommendedName>
        <fullName evidence="3">Secreted protein</fullName>
    </recommendedName>
</protein>
<evidence type="ECO:0008006" key="3">
    <source>
        <dbReference type="Google" id="ProtNLM"/>
    </source>
</evidence>
<evidence type="ECO:0000313" key="2">
    <source>
        <dbReference type="Proteomes" id="UP001530400"/>
    </source>
</evidence>
<sequence length="188" mass="21191">MLQPLLSHNSNRHKRERYLRKKSTFTSKMKLAISTYLTLCVYFSSTSAIATDDVASFVVVTLDCLNHTSEHNGASESQVFLELFDDYNNADIADDDYYYIDDIPFEKADSISEALKQASEASESQELLDYSDDHNNADDDDFNRYLDEHDTCIDLCLDRQSSPDAQQCIENCGNGIATDKRGLRGTGL</sequence>
<evidence type="ECO:0000313" key="1">
    <source>
        <dbReference type="EMBL" id="KAL3771287.1"/>
    </source>
</evidence>
<reference evidence="1 2" key="1">
    <citation type="submission" date="2024-10" db="EMBL/GenBank/DDBJ databases">
        <title>Updated reference genomes for cyclostephanoid diatoms.</title>
        <authorList>
            <person name="Roberts W.R."/>
            <person name="Alverson A.J."/>
        </authorList>
    </citation>
    <scope>NUCLEOTIDE SEQUENCE [LARGE SCALE GENOMIC DNA]</scope>
    <source>
        <strain evidence="1 2">AJA010-31</strain>
    </source>
</reference>
<keyword evidence="2" id="KW-1185">Reference proteome</keyword>
<accession>A0ABD3N607</accession>
<dbReference type="Proteomes" id="UP001530400">
    <property type="component" value="Unassembled WGS sequence"/>
</dbReference>
<gene>
    <name evidence="1" type="ORF">ACHAWO_005944</name>
</gene>
<proteinExistence type="predicted"/>
<organism evidence="1 2">
    <name type="scientific">Cyclotella atomus</name>
    <dbReference type="NCBI Taxonomy" id="382360"/>
    <lineage>
        <taxon>Eukaryota</taxon>
        <taxon>Sar</taxon>
        <taxon>Stramenopiles</taxon>
        <taxon>Ochrophyta</taxon>
        <taxon>Bacillariophyta</taxon>
        <taxon>Coscinodiscophyceae</taxon>
        <taxon>Thalassiosirophycidae</taxon>
        <taxon>Stephanodiscales</taxon>
        <taxon>Stephanodiscaceae</taxon>
        <taxon>Cyclotella</taxon>
    </lineage>
</organism>
<dbReference type="AlphaFoldDB" id="A0ABD3N607"/>
<name>A0ABD3N607_9STRA</name>